<dbReference type="InterPro" id="IPR034660">
    <property type="entry name" value="DinB/YfiT-like"/>
</dbReference>
<evidence type="ECO:0000313" key="1">
    <source>
        <dbReference type="EMBL" id="MBP1045976.1"/>
    </source>
</evidence>
<dbReference type="InterPro" id="IPR012550">
    <property type="entry name" value="DUF1706"/>
</dbReference>
<dbReference type="Pfam" id="PF08020">
    <property type="entry name" value="DUF1706"/>
    <property type="match status" value="1"/>
</dbReference>
<proteinExistence type="predicted"/>
<dbReference type="RefSeq" id="WP_209556807.1">
    <property type="nucleotide sequence ID" value="NZ_JAEDXU010000003.1"/>
</dbReference>
<dbReference type="Proteomes" id="UP000673375">
    <property type="component" value="Unassembled WGS sequence"/>
</dbReference>
<dbReference type="PANTHER" id="PTHR40658:SF4">
    <property type="entry name" value="HYPOTHETICAL CYTOSOLIC PROTEIN"/>
    <property type="match status" value="1"/>
</dbReference>
<dbReference type="PIRSF" id="PIRSF031551">
    <property type="entry name" value="DUF1706"/>
    <property type="match status" value="1"/>
</dbReference>
<gene>
    <name evidence="1" type="ORF">I6N96_06755</name>
</gene>
<dbReference type="PANTHER" id="PTHR40658">
    <property type="match status" value="1"/>
</dbReference>
<sequence>MARPTTKEDLIETASTNYDKLIELLDSMTAEQLTGTFSFDLEKEKGEHWKRDRNIHDVLIHLYEWQQMLLDWVDSNLNGESRQFLKEGYNWRTYGAMNVEFVEKHKDSSYDEALSLLKESHVKVMKLAEQFSNDELFAKKVFPWVGSSALGSYFVSATTSHYEWALKKIRKYKKMTT</sequence>
<organism evidence="1 2">
    <name type="scientific">Enterococcus larvae</name>
    <dbReference type="NCBI Taxonomy" id="2794352"/>
    <lineage>
        <taxon>Bacteria</taxon>
        <taxon>Bacillati</taxon>
        <taxon>Bacillota</taxon>
        <taxon>Bacilli</taxon>
        <taxon>Lactobacillales</taxon>
        <taxon>Enterococcaceae</taxon>
        <taxon>Enterococcus</taxon>
    </lineage>
</organism>
<comment type="caution">
    <text evidence="1">The sequence shown here is derived from an EMBL/GenBank/DDBJ whole genome shotgun (WGS) entry which is preliminary data.</text>
</comment>
<keyword evidence="2" id="KW-1185">Reference proteome</keyword>
<protein>
    <submittedName>
        <fullName evidence="1">ClbS/DfsB family four-helix bundle protein</fullName>
    </submittedName>
</protein>
<evidence type="ECO:0000313" key="2">
    <source>
        <dbReference type="Proteomes" id="UP000673375"/>
    </source>
</evidence>
<dbReference type="Gene3D" id="1.20.120.450">
    <property type="entry name" value="dinb family like domain"/>
    <property type="match status" value="1"/>
</dbReference>
<reference evidence="1 2" key="1">
    <citation type="submission" date="2020-12" db="EMBL/GenBank/DDBJ databases">
        <title>Vagococcus allomyrinae sp. nov. and Enterococcus lavae sp. nov., isolated from the larvae of Allomyrina dichotoma.</title>
        <authorList>
            <person name="Lee S.D."/>
        </authorList>
    </citation>
    <scope>NUCLEOTIDE SEQUENCE [LARGE SCALE GENOMIC DNA]</scope>
    <source>
        <strain evidence="1 2">BWM-S5</strain>
    </source>
</reference>
<name>A0ABS4CH78_9ENTE</name>
<dbReference type="EMBL" id="JAEDXU010000003">
    <property type="protein sequence ID" value="MBP1045976.1"/>
    <property type="molecule type" value="Genomic_DNA"/>
</dbReference>
<accession>A0ABS4CH78</accession>